<gene>
    <name evidence="2" type="ORF">NDES1114_LOCUS17091</name>
</gene>
<name>A0A7S1M320_NEODS</name>
<dbReference type="EMBL" id="HBGF01025858">
    <property type="protein sequence ID" value="CAD9120512.1"/>
    <property type="molecule type" value="Transcribed_RNA"/>
</dbReference>
<sequence>MRSFALVVALVALAWNAPGTDAIGRVNGVGYNVRRPSLDSPAHPYKGRIENTEVIAPKGIREARLECDRTGHVNRIIMCEIHTFDLCGNEEGEQGNQTQWTYRVESVTGQDTSALVAPIVWVKTGVARFYFTPIHKGLYNVNVWRARGQVSLPLLTTPPQMKQLVEVHESIITCTNYLINGPPRPTQTFLWAQSSRDNERKPIYGIEPATSDKTNVFADIAKAYGAGVPTGLHSRTGRDAIKGFRVGDLGELPRVDNSAFRFCDYLQRSMGD</sequence>
<proteinExistence type="predicted"/>
<feature type="signal peptide" evidence="1">
    <location>
        <begin position="1"/>
        <end position="22"/>
    </location>
</feature>
<evidence type="ECO:0000256" key="1">
    <source>
        <dbReference type="SAM" id="SignalP"/>
    </source>
</evidence>
<feature type="chain" id="PRO_5030933682" evidence="1">
    <location>
        <begin position="23"/>
        <end position="272"/>
    </location>
</feature>
<accession>A0A7S1M320</accession>
<evidence type="ECO:0000313" key="2">
    <source>
        <dbReference type="EMBL" id="CAD9120512.1"/>
    </source>
</evidence>
<keyword evidence="1" id="KW-0732">Signal</keyword>
<dbReference type="AlphaFoldDB" id="A0A7S1M320"/>
<protein>
    <submittedName>
        <fullName evidence="2">Uncharacterized protein</fullName>
    </submittedName>
</protein>
<organism evidence="2">
    <name type="scientific">Neobodo designis</name>
    <name type="common">Flagellated protozoan</name>
    <name type="synonym">Bodo designis</name>
    <dbReference type="NCBI Taxonomy" id="312471"/>
    <lineage>
        <taxon>Eukaryota</taxon>
        <taxon>Discoba</taxon>
        <taxon>Euglenozoa</taxon>
        <taxon>Kinetoplastea</taxon>
        <taxon>Metakinetoplastina</taxon>
        <taxon>Neobodonida</taxon>
        <taxon>Neobodo</taxon>
    </lineage>
</organism>
<reference evidence="2" key="1">
    <citation type="submission" date="2021-01" db="EMBL/GenBank/DDBJ databases">
        <authorList>
            <person name="Corre E."/>
            <person name="Pelletier E."/>
            <person name="Niang G."/>
            <person name="Scheremetjew M."/>
            <person name="Finn R."/>
            <person name="Kale V."/>
            <person name="Holt S."/>
            <person name="Cochrane G."/>
            <person name="Meng A."/>
            <person name="Brown T."/>
            <person name="Cohen L."/>
        </authorList>
    </citation>
    <scope>NUCLEOTIDE SEQUENCE</scope>
    <source>
        <strain evidence="2">CCAP 1951/1</strain>
    </source>
</reference>